<dbReference type="Pfam" id="PF00072">
    <property type="entry name" value="Response_reg"/>
    <property type="match status" value="1"/>
</dbReference>
<gene>
    <name evidence="15" type="ORF">TAPDE_002076</name>
</gene>
<dbReference type="FunFam" id="1.10.287.130:FF:000002">
    <property type="entry name" value="Two-component osmosensing histidine kinase"/>
    <property type="match status" value="1"/>
</dbReference>
<dbReference type="InterPro" id="IPR001610">
    <property type="entry name" value="PAC"/>
</dbReference>
<dbReference type="EMBL" id="CAHR02000071">
    <property type="protein sequence ID" value="CCG82135.1"/>
    <property type="molecule type" value="Genomic_DNA"/>
</dbReference>
<dbReference type="Gene3D" id="3.30.565.10">
    <property type="entry name" value="Histidine kinase-like ATPase, C-terminal domain"/>
    <property type="match status" value="1"/>
</dbReference>
<evidence type="ECO:0000256" key="8">
    <source>
        <dbReference type="ARBA" id="ARBA00023012"/>
    </source>
</evidence>
<dbReference type="Gene3D" id="3.30.450.20">
    <property type="entry name" value="PAS domain"/>
    <property type="match status" value="2"/>
</dbReference>
<name>R4X9N1_TAPDE</name>
<dbReference type="CDD" id="cd17546">
    <property type="entry name" value="REC_hyHK_CKI1_RcsC-like"/>
    <property type="match status" value="1"/>
</dbReference>
<dbReference type="VEuPathDB" id="FungiDB:TAPDE_002076"/>
<feature type="modified residue" description="4-aspartylphosphate" evidence="9">
    <location>
        <position position="1404"/>
    </location>
</feature>
<dbReference type="SUPFAM" id="SSF52172">
    <property type="entry name" value="CheY-like"/>
    <property type="match status" value="1"/>
</dbReference>
<dbReference type="OrthoDB" id="303614at2759"/>
<feature type="compositionally biased region" description="Polar residues" evidence="10">
    <location>
        <begin position="60"/>
        <end position="76"/>
    </location>
</feature>
<dbReference type="PROSITE" id="PS50109">
    <property type="entry name" value="HIS_KIN"/>
    <property type="match status" value="1"/>
</dbReference>
<dbReference type="InterPro" id="IPR000014">
    <property type="entry name" value="PAS"/>
</dbReference>
<proteinExistence type="predicted"/>
<feature type="domain" description="PAC" evidence="14">
    <location>
        <begin position="861"/>
        <end position="912"/>
    </location>
</feature>
<dbReference type="PRINTS" id="PR00344">
    <property type="entry name" value="BCTRLSENSOR"/>
</dbReference>
<evidence type="ECO:0000256" key="9">
    <source>
        <dbReference type="PROSITE-ProRule" id="PRU00169"/>
    </source>
</evidence>
<dbReference type="GO" id="GO:0005524">
    <property type="term" value="F:ATP binding"/>
    <property type="evidence" value="ECO:0007669"/>
    <property type="project" value="UniProtKB-KW"/>
</dbReference>
<dbReference type="InterPro" id="IPR003594">
    <property type="entry name" value="HATPase_dom"/>
</dbReference>
<dbReference type="InterPro" id="IPR036097">
    <property type="entry name" value="HisK_dim/P_sf"/>
</dbReference>
<dbReference type="InterPro" id="IPR003661">
    <property type="entry name" value="HisK_dim/P_dom"/>
</dbReference>
<dbReference type="InterPro" id="IPR013655">
    <property type="entry name" value="PAS_fold_3"/>
</dbReference>
<evidence type="ECO:0000256" key="1">
    <source>
        <dbReference type="ARBA" id="ARBA00000085"/>
    </source>
</evidence>
<evidence type="ECO:0000256" key="6">
    <source>
        <dbReference type="ARBA" id="ARBA00022777"/>
    </source>
</evidence>
<dbReference type="SUPFAM" id="SSF55785">
    <property type="entry name" value="PYP-like sensor domain (PAS domain)"/>
    <property type="match status" value="2"/>
</dbReference>
<dbReference type="EC" id="2.7.13.3" evidence="2"/>
<feature type="compositionally biased region" description="Low complexity" evidence="10">
    <location>
        <begin position="491"/>
        <end position="505"/>
    </location>
</feature>
<dbReference type="Pfam" id="PF00512">
    <property type="entry name" value="HisKA"/>
    <property type="match status" value="1"/>
</dbReference>
<sequence>MSIDELRAAVYKAQRGPIRSKLSTSFSATSPRSSGGTPDSAVQSAISSSSSGTVAGLTSYFPNHSTPRLGSTTSTPAERDPFRQDTTPAYFANLEFIFPTPSIYDLTLVLSSDVGITNFWNNIIDIFSNHYRATRITLTVPNDLTDVTNTPWGLKAVWNSKGEDHLVRPQHLRNSSYTGSSDQSDEWETMEDFNDSISGSTTRRSSETRPGPKDENLGVVFNTMQRLDHEEQPLIDNSGVHRVIERQGRLVLLSREFSDVLGRVEVSDKTPGGTDLKSLSTPNLKKVQQQKLRNPFDEEMAVEPVQLPVKHTFKSGNSHGLLRPNNQYEDYEQPITSPWSQSPAPSPAILSDATKNPFFDTTSNLPMVDESTFSPNDEDEHTPYGEKDLFEAIGMEGACSVIHIPLVHPSTAKQIAISGHKSARGQVPIAILSFMSEVVPYPANLISNLTTFAPFVATTLSQALSHSNILHQLAYTPQLDGWHSPVSADAGSSTVGSHSGSTRGSLEASAGTPSSNHSGTDNSYFSRNHLLRRGESEESLTNVPGAMLSPRTSLQRSASTRSATLVSKDTVERPMLEHRRTPSAPIYGRLAGRRASDAHAGSSRTSPRSRRRTAESRSRILLHSFGASLSTSFHSSGGDQLVKKEKNVQDALPQPSPRLMRVIVDAIPVCVMTASPINGRITWVNERTLAYSGKTADEFMRDQWSCLHPGEQALFAEAWQNAISKGEGFARQTRIKRFDNSYRWFMARAVPLRDSQGGVVHWFGTMMDVHDQKMAEHDASRQKETEASENKYRSLAEASPQIVFAASSKSGITYANTQWLKFSGKTIEETQNYGFFSQIHPADRQNCFLPVCGQLQPDESLTSEIRLQRYDGTYKWHLVKCICIEKLQDEEVWLGTCTDINDHKILEQRLQDAKDAAYKNMESKTRFLSNMSHEIRTPLIGITGMINFLLDTNLTAEQLDYAHTVQQSSEALLAVINDILDLSKVEAGMMKLIKESFPIRNLVEDANELLSTLAMAKQLELNYVVEEDVPEMVVGDRIRLRQVLLNIVGNAIKFTTEGEIFTRCFVKTVPGLEADEVVLGWETIDSGPGFNEEEGSVLFKPFSQVDGSLTRKHGGTGLGLVISKQLAELHGGDITCSSTKGVGSTFTFTARFRVPSGGTMQEKELRNTLERGLATTGPASVMAAFDVLVLSHSSWSIVALNHHIRVVIPRGVESTIVTSDNFDSSFREIEHPSGKPFTHIVVNWVEMEPQIDLIRLITTHSAYKNTKVIIISTPMARNQLLEKAAKCMPPLDLTLVFFVFKVVKPSKLSKYFDPASERNESTDTRRQTAQQVVQSQKNVFNTMHEDVGDKGYRVLLVEDNPVNQKVMTKYCKKAGLDVDTADDGEQCLKLYDANPALYNIILMDLHMPNLDGYQACARIRESERKSDRSAMPIIALSANVMSDVADRCKLAGFTSYLSKPVAFNTLSTRISELIGAK</sequence>
<reference evidence="15 16" key="1">
    <citation type="journal article" date="2013" name="MBio">
        <title>Genome sequencing of the plant pathogen Taphrina deformans, the causal agent of peach leaf curl.</title>
        <authorList>
            <person name="Cisse O.H."/>
            <person name="Almeida J.M.G.C.F."/>
            <person name="Fonseca A."/>
            <person name="Kumar A.A."/>
            <person name="Salojaervi J."/>
            <person name="Overmyer K."/>
            <person name="Hauser P.M."/>
            <person name="Pagni M."/>
        </authorList>
    </citation>
    <scope>NUCLEOTIDE SEQUENCE [LARGE SCALE GENOMIC DNA]</scope>
    <source>
        <strain evidence="16">PYCC 5710 / ATCC 11124 / CBS 356.35 / IMI 108563 / JCM 9778 / NBRC 8474</strain>
    </source>
</reference>
<dbReference type="InterPro" id="IPR004358">
    <property type="entry name" value="Sig_transdc_His_kin-like_C"/>
</dbReference>
<feature type="region of interest" description="Disordered" evidence="10">
    <location>
        <begin position="193"/>
        <end position="217"/>
    </location>
</feature>
<feature type="region of interest" description="Disordered" evidence="10">
    <location>
        <begin position="60"/>
        <end position="84"/>
    </location>
</feature>
<dbReference type="SUPFAM" id="SSF55874">
    <property type="entry name" value="ATPase domain of HSP90 chaperone/DNA topoisomerase II/histidine kinase"/>
    <property type="match status" value="1"/>
</dbReference>
<evidence type="ECO:0000256" key="7">
    <source>
        <dbReference type="ARBA" id="ARBA00022840"/>
    </source>
</evidence>
<dbReference type="SMART" id="SM00091">
    <property type="entry name" value="PAS"/>
    <property type="match status" value="2"/>
</dbReference>
<dbReference type="PROSITE" id="PS50110">
    <property type="entry name" value="RESPONSE_REGULATORY"/>
    <property type="match status" value="1"/>
</dbReference>
<dbReference type="InterPro" id="IPR001789">
    <property type="entry name" value="Sig_transdc_resp-reg_receiver"/>
</dbReference>
<dbReference type="GO" id="GO:0009927">
    <property type="term" value="F:histidine phosphotransfer kinase activity"/>
    <property type="evidence" value="ECO:0007669"/>
    <property type="project" value="TreeGrafter"/>
</dbReference>
<dbReference type="SUPFAM" id="SSF47384">
    <property type="entry name" value="Homodimeric domain of signal transducing histidine kinase"/>
    <property type="match status" value="1"/>
</dbReference>
<accession>R4X9N1</accession>
<comment type="catalytic activity">
    <reaction evidence="1">
        <text>ATP + protein L-histidine = ADP + protein N-phospho-L-histidine.</text>
        <dbReference type="EC" id="2.7.13.3"/>
    </reaction>
</comment>
<feature type="compositionally biased region" description="Polar residues" evidence="10">
    <location>
        <begin position="172"/>
        <end position="182"/>
    </location>
</feature>
<dbReference type="SMART" id="SM00086">
    <property type="entry name" value="PAC"/>
    <property type="match status" value="2"/>
</dbReference>
<dbReference type="InterPro" id="IPR005467">
    <property type="entry name" value="His_kinase_dom"/>
</dbReference>
<keyword evidence="5" id="KW-0547">Nucleotide-binding</keyword>
<dbReference type="Gene3D" id="1.10.287.130">
    <property type="match status" value="1"/>
</dbReference>
<dbReference type="InterPro" id="IPR011006">
    <property type="entry name" value="CheY-like_superfamily"/>
</dbReference>
<feature type="domain" description="PAS" evidence="13">
    <location>
        <begin position="678"/>
        <end position="726"/>
    </location>
</feature>
<dbReference type="Gene3D" id="3.40.50.2300">
    <property type="match status" value="1"/>
</dbReference>
<dbReference type="CDD" id="cd16922">
    <property type="entry name" value="HATPase_EvgS-ArcB-TorS-like"/>
    <property type="match status" value="1"/>
</dbReference>
<evidence type="ECO:0000259" key="11">
    <source>
        <dbReference type="PROSITE" id="PS50109"/>
    </source>
</evidence>
<evidence type="ECO:0000256" key="10">
    <source>
        <dbReference type="SAM" id="MobiDB-lite"/>
    </source>
</evidence>
<keyword evidence="7" id="KW-0067">ATP-binding</keyword>
<dbReference type="PANTHER" id="PTHR43047">
    <property type="entry name" value="TWO-COMPONENT HISTIDINE PROTEIN KINASE"/>
    <property type="match status" value="1"/>
</dbReference>
<keyword evidence="6 15" id="KW-0418">Kinase</keyword>
<feature type="compositionally biased region" description="Low complexity" evidence="10">
    <location>
        <begin position="23"/>
        <end position="45"/>
    </location>
</feature>
<evidence type="ECO:0000256" key="4">
    <source>
        <dbReference type="ARBA" id="ARBA00022679"/>
    </source>
</evidence>
<dbReference type="STRING" id="1097556.R4X9N1"/>
<dbReference type="SMART" id="SM00388">
    <property type="entry name" value="HisKA"/>
    <property type="match status" value="1"/>
</dbReference>
<dbReference type="CDD" id="cd00130">
    <property type="entry name" value="PAS"/>
    <property type="match status" value="2"/>
</dbReference>
<feature type="region of interest" description="Disordered" evidence="10">
    <location>
        <begin position="486"/>
        <end position="616"/>
    </location>
</feature>
<dbReference type="PANTHER" id="PTHR43047:SF74">
    <property type="entry name" value="HISTIDINE KINASE-RELATED"/>
    <property type="match status" value="1"/>
</dbReference>
<dbReference type="InterPro" id="IPR035965">
    <property type="entry name" value="PAS-like_dom_sf"/>
</dbReference>
<dbReference type="PROSITE" id="PS50113">
    <property type="entry name" value="PAC"/>
    <property type="match status" value="2"/>
</dbReference>
<evidence type="ECO:0000259" key="13">
    <source>
        <dbReference type="PROSITE" id="PS50112"/>
    </source>
</evidence>
<dbReference type="SMART" id="SM00448">
    <property type="entry name" value="REC"/>
    <property type="match status" value="1"/>
</dbReference>
<feature type="domain" description="Response regulatory" evidence="12">
    <location>
        <begin position="1353"/>
        <end position="1474"/>
    </location>
</feature>
<keyword evidence="3 9" id="KW-0597">Phosphoprotein</keyword>
<feature type="domain" description="Histidine kinase" evidence="11">
    <location>
        <begin position="930"/>
        <end position="1154"/>
    </location>
</feature>
<keyword evidence="4" id="KW-0808">Transferase</keyword>
<evidence type="ECO:0000256" key="2">
    <source>
        <dbReference type="ARBA" id="ARBA00012438"/>
    </source>
</evidence>
<keyword evidence="8" id="KW-0902">Two-component regulatory system</keyword>
<evidence type="ECO:0000259" key="14">
    <source>
        <dbReference type="PROSITE" id="PS50113"/>
    </source>
</evidence>
<organism evidence="15 16">
    <name type="scientific">Taphrina deformans (strain PYCC 5710 / ATCC 11124 / CBS 356.35 / IMI 108563 / JCM 9778 / NBRC 8474)</name>
    <name type="common">Peach leaf curl fungus</name>
    <name type="synonym">Lalaria deformans</name>
    <dbReference type="NCBI Taxonomy" id="1097556"/>
    <lineage>
        <taxon>Eukaryota</taxon>
        <taxon>Fungi</taxon>
        <taxon>Dikarya</taxon>
        <taxon>Ascomycota</taxon>
        <taxon>Taphrinomycotina</taxon>
        <taxon>Taphrinomycetes</taxon>
        <taxon>Taphrinales</taxon>
        <taxon>Taphrinaceae</taxon>
        <taxon>Taphrina</taxon>
    </lineage>
</organism>
<feature type="compositionally biased region" description="Basic and acidic residues" evidence="10">
    <location>
        <begin position="204"/>
        <end position="216"/>
    </location>
</feature>
<evidence type="ECO:0000313" key="15">
    <source>
        <dbReference type="EMBL" id="CCG82135.1"/>
    </source>
</evidence>
<dbReference type="InterPro" id="IPR000700">
    <property type="entry name" value="PAS-assoc_C"/>
</dbReference>
<evidence type="ECO:0000256" key="3">
    <source>
        <dbReference type="ARBA" id="ARBA00022553"/>
    </source>
</evidence>
<comment type="caution">
    <text evidence="15">The sequence shown here is derived from an EMBL/GenBank/DDBJ whole genome shotgun (WGS) entry which is preliminary data.</text>
</comment>
<protein>
    <recommendedName>
        <fullName evidence="2">histidine kinase</fullName>
        <ecNumber evidence="2">2.7.13.3</ecNumber>
    </recommendedName>
</protein>
<evidence type="ECO:0000259" key="12">
    <source>
        <dbReference type="PROSITE" id="PS50110"/>
    </source>
</evidence>
<dbReference type="SMART" id="SM00387">
    <property type="entry name" value="HATPase_c"/>
    <property type="match status" value="1"/>
</dbReference>
<dbReference type="PROSITE" id="PS50112">
    <property type="entry name" value="PAS"/>
    <property type="match status" value="2"/>
</dbReference>
<dbReference type="InterPro" id="IPR036890">
    <property type="entry name" value="HATPase_C_sf"/>
</dbReference>
<dbReference type="FunFam" id="3.30.565.10:FF:000010">
    <property type="entry name" value="Sensor histidine kinase RcsC"/>
    <property type="match status" value="1"/>
</dbReference>
<feature type="domain" description="PAC" evidence="14">
    <location>
        <begin position="729"/>
        <end position="781"/>
    </location>
</feature>
<keyword evidence="16" id="KW-1185">Reference proteome</keyword>
<dbReference type="GO" id="GO:0000155">
    <property type="term" value="F:phosphorelay sensor kinase activity"/>
    <property type="evidence" value="ECO:0007669"/>
    <property type="project" value="InterPro"/>
</dbReference>
<dbReference type="Pfam" id="PF08447">
    <property type="entry name" value="PAS_3"/>
    <property type="match status" value="1"/>
</dbReference>
<evidence type="ECO:0000256" key="5">
    <source>
        <dbReference type="ARBA" id="ARBA00022741"/>
    </source>
</evidence>
<dbReference type="eggNOG" id="KOG0519">
    <property type="taxonomic scope" value="Eukaryota"/>
</dbReference>
<dbReference type="Pfam" id="PF13426">
    <property type="entry name" value="PAS_9"/>
    <property type="match status" value="1"/>
</dbReference>
<feature type="compositionally biased region" description="Polar residues" evidence="10">
    <location>
        <begin position="550"/>
        <end position="567"/>
    </location>
</feature>
<feature type="region of interest" description="Disordered" evidence="10">
    <location>
        <begin position="22"/>
        <end position="45"/>
    </location>
</feature>
<feature type="domain" description="PAS" evidence="13">
    <location>
        <begin position="788"/>
        <end position="845"/>
    </location>
</feature>
<feature type="compositionally biased region" description="Basic and acidic residues" evidence="10">
    <location>
        <begin position="569"/>
        <end position="580"/>
    </location>
</feature>
<evidence type="ECO:0000313" key="16">
    <source>
        <dbReference type="Proteomes" id="UP000013776"/>
    </source>
</evidence>
<dbReference type="Proteomes" id="UP000013776">
    <property type="component" value="Unassembled WGS sequence"/>
</dbReference>
<dbReference type="Pfam" id="PF02518">
    <property type="entry name" value="HATPase_c"/>
    <property type="match status" value="1"/>
</dbReference>
<dbReference type="GO" id="GO:0005886">
    <property type="term" value="C:plasma membrane"/>
    <property type="evidence" value="ECO:0007669"/>
    <property type="project" value="TreeGrafter"/>
</dbReference>
<feature type="region of interest" description="Disordered" evidence="10">
    <location>
        <begin position="169"/>
        <end position="188"/>
    </location>
</feature>
<feature type="compositionally biased region" description="Polar residues" evidence="10">
    <location>
        <begin position="511"/>
        <end position="526"/>
    </location>
</feature>
<dbReference type="CDD" id="cd00082">
    <property type="entry name" value="HisKA"/>
    <property type="match status" value="1"/>
</dbReference>
<dbReference type="NCBIfam" id="TIGR00229">
    <property type="entry name" value="sensory_box"/>
    <property type="match status" value="2"/>
</dbReference>